<comment type="caution">
    <text evidence="10">The sequence shown here is derived from an EMBL/GenBank/DDBJ whole genome shotgun (WGS) entry which is preliminary data.</text>
</comment>
<dbReference type="PANTHER" id="PTHR43163">
    <property type="entry name" value="DIPEPTIDE TRANSPORT SYSTEM PERMEASE PROTEIN DPPB-RELATED"/>
    <property type="match status" value="1"/>
</dbReference>
<keyword evidence="3" id="KW-1003">Cell membrane</keyword>
<dbReference type="RefSeq" id="WP_035313597.1">
    <property type="nucleotide sequence ID" value="NZ_AODH01000012.1"/>
</dbReference>
<dbReference type="PATRIC" id="fig|1265861.3.peg.680"/>
<dbReference type="NCBIfam" id="NF045471">
    <property type="entry name" value="Opp3B"/>
    <property type="match status" value="1"/>
</dbReference>
<dbReference type="Gene3D" id="1.10.3720.10">
    <property type="entry name" value="MetI-like"/>
    <property type="match status" value="1"/>
</dbReference>
<keyword evidence="2 8" id="KW-0813">Transport</keyword>
<comment type="similarity">
    <text evidence="8">Belongs to the binding-protein-dependent transport system permease family.</text>
</comment>
<evidence type="ECO:0000256" key="1">
    <source>
        <dbReference type="ARBA" id="ARBA00004651"/>
    </source>
</evidence>
<dbReference type="CDD" id="cd06261">
    <property type="entry name" value="TM_PBP2"/>
    <property type="match status" value="1"/>
</dbReference>
<dbReference type="Proteomes" id="UP000019243">
    <property type="component" value="Unassembled WGS sequence"/>
</dbReference>
<keyword evidence="6" id="KW-0346">Stress response</keyword>
<evidence type="ECO:0000259" key="9">
    <source>
        <dbReference type="PROSITE" id="PS50928"/>
    </source>
</evidence>
<comment type="subcellular location">
    <subcellularLocation>
        <location evidence="1 8">Cell membrane</location>
        <topology evidence="1 8">Multi-pass membrane protein</topology>
    </subcellularLocation>
</comment>
<dbReference type="STRING" id="1265861.BCAMP_03490"/>
<gene>
    <name evidence="10" type="ORF">BCAMP_03490</name>
</gene>
<feature type="domain" description="ABC transmembrane type-1" evidence="9">
    <location>
        <begin position="94"/>
        <end position="295"/>
    </location>
</feature>
<proteinExistence type="inferred from homology"/>
<protein>
    <submittedName>
        <fullName evidence="10">ABC transporter integral membrane protein</fullName>
    </submittedName>
</protein>
<keyword evidence="4 8" id="KW-0812">Transmembrane</keyword>
<accession>W7CXB3</accession>
<dbReference type="OrthoDB" id="9773683at2"/>
<dbReference type="GO" id="GO:0055085">
    <property type="term" value="P:transmembrane transport"/>
    <property type="evidence" value="ECO:0007669"/>
    <property type="project" value="InterPro"/>
</dbReference>
<feature type="transmembrane region" description="Helical" evidence="8">
    <location>
        <begin position="278"/>
        <end position="298"/>
    </location>
</feature>
<dbReference type="PANTHER" id="PTHR43163:SF6">
    <property type="entry name" value="DIPEPTIDE TRANSPORT SYSTEM PERMEASE PROTEIN DPPB-RELATED"/>
    <property type="match status" value="1"/>
</dbReference>
<dbReference type="Pfam" id="PF19300">
    <property type="entry name" value="BPD_transp_1_N"/>
    <property type="match status" value="1"/>
</dbReference>
<dbReference type="InterPro" id="IPR045621">
    <property type="entry name" value="BPD_transp_1_N"/>
</dbReference>
<dbReference type="Pfam" id="PF00528">
    <property type="entry name" value="BPD_transp_1"/>
    <property type="match status" value="1"/>
</dbReference>
<feature type="transmembrane region" description="Helical" evidence="8">
    <location>
        <begin position="9"/>
        <end position="30"/>
    </location>
</feature>
<evidence type="ECO:0000256" key="5">
    <source>
        <dbReference type="ARBA" id="ARBA00022989"/>
    </source>
</evidence>
<dbReference type="InterPro" id="IPR000515">
    <property type="entry name" value="MetI-like"/>
</dbReference>
<dbReference type="SUPFAM" id="SSF161098">
    <property type="entry name" value="MetI-like"/>
    <property type="match status" value="1"/>
</dbReference>
<feature type="transmembrane region" description="Helical" evidence="8">
    <location>
        <begin position="171"/>
        <end position="191"/>
    </location>
</feature>
<sequence length="309" mass="33681">MVRYILKRVLYMLITLFIIASATFFLMKFLPGTPFSAQEKLSAAQKAAIIAHYGLDKPLIVQYWHYIVNLCQFDLGTSYQFQGQSVTDLIMARISPSAQLGVQALIFGTVIGIVLGCIAAIFQNTWADTTSTFIAIVGKSIPSFVFAALLQYFVAVKLGLLPVAFWDGPEYTILPTIALMMFPLAIAARYMRTELIDVLGSDYILLAKAKGNSAPAIAFKHAIRNALIPLITVLGPLAVGLMTGSMVIEQIYAIPGIGEQFVKAIQLNDYSLIMGTTLLYSAMLVAVILITDILYGIIDPRIRLGGSKA</sequence>
<dbReference type="GO" id="GO:0005886">
    <property type="term" value="C:plasma membrane"/>
    <property type="evidence" value="ECO:0007669"/>
    <property type="project" value="UniProtKB-SubCell"/>
</dbReference>
<evidence type="ECO:0000256" key="6">
    <source>
        <dbReference type="ARBA" id="ARBA00023016"/>
    </source>
</evidence>
<feature type="transmembrane region" description="Helical" evidence="8">
    <location>
        <begin position="143"/>
        <end position="165"/>
    </location>
</feature>
<dbReference type="PROSITE" id="PS50928">
    <property type="entry name" value="ABC_TM1"/>
    <property type="match status" value="1"/>
</dbReference>
<evidence type="ECO:0000256" key="7">
    <source>
        <dbReference type="ARBA" id="ARBA00023136"/>
    </source>
</evidence>
<keyword evidence="5 8" id="KW-1133">Transmembrane helix</keyword>
<dbReference type="AlphaFoldDB" id="W7CXB3"/>
<name>W7CXB3_9LIST</name>
<evidence type="ECO:0000313" key="10">
    <source>
        <dbReference type="EMBL" id="EUJ41340.1"/>
    </source>
</evidence>
<feature type="transmembrane region" description="Helical" evidence="8">
    <location>
        <begin position="227"/>
        <end position="248"/>
    </location>
</feature>
<reference evidence="10 11" key="1">
    <citation type="submission" date="2012-12" db="EMBL/GenBank/DDBJ databases">
        <title>Novel taxa of Listeriaceae from agricultural environments in the United States.</title>
        <authorList>
            <person name="den Bakker H.C."/>
            <person name="Allred A."/>
            <person name="Warchocki S."/>
            <person name="Wright E.M."/>
            <person name="Burrell A."/>
            <person name="Nightingale K.K."/>
            <person name="Kephart D."/>
            <person name="Wiedmann M."/>
        </authorList>
    </citation>
    <scope>NUCLEOTIDE SEQUENCE [LARGE SCALE GENOMIC DNA]</scope>
    <source>
        <strain evidence="10 11">FSL F6-1037</strain>
    </source>
</reference>
<evidence type="ECO:0000256" key="8">
    <source>
        <dbReference type="RuleBase" id="RU363032"/>
    </source>
</evidence>
<organism evidence="10 11">
    <name type="scientific">Brochothrix campestris FSL F6-1037</name>
    <dbReference type="NCBI Taxonomy" id="1265861"/>
    <lineage>
        <taxon>Bacteria</taxon>
        <taxon>Bacillati</taxon>
        <taxon>Bacillota</taxon>
        <taxon>Bacilli</taxon>
        <taxon>Bacillales</taxon>
        <taxon>Listeriaceae</taxon>
        <taxon>Brochothrix</taxon>
    </lineage>
</organism>
<dbReference type="EMBL" id="AODH01000012">
    <property type="protein sequence ID" value="EUJ41340.1"/>
    <property type="molecule type" value="Genomic_DNA"/>
</dbReference>
<evidence type="ECO:0000313" key="11">
    <source>
        <dbReference type="Proteomes" id="UP000019243"/>
    </source>
</evidence>
<keyword evidence="11" id="KW-1185">Reference proteome</keyword>
<keyword evidence="7 8" id="KW-0472">Membrane</keyword>
<feature type="transmembrane region" description="Helical" evidence="8">
    <location>
        <begin position="100"/>
        <end position="122"/>
    </location>
</feature>
<evidence type="ECO:0000256" key="3">
    <source>
        <dbReference type="ARBA" id="ARBA00022475"/>
    </source>
</evidence>
<dbReference type="InterPro" id="IPR035906">
    <property type="entry name" value="MetI-like_sf"/>
</dbReference>
<evidence type="ECO:0000256" key="4">
    <source>
        <dbReference type="ARBA" id="ARBA00022692"/>
    </source>
</evidence>
<evidence type="ECO:0000256" key="2">
    <source>
        <dbReference type="ARBA" id="ARBA00022448"/>
    </source>
</evidence>